<dbReference type="InterPro" id="IPR044742">
    <property type="entry name" value="DEAD/DEAH_RhlB"/>
</dbReference>
<dbReference type="SUPFAM" id="SSF52540">
    <property type="entry name" value="P-loop containing nucleoside triphosphate hydrolases"/>
    <property type="match status" value="1"/>
</dbReference>
<dbReference type="InterPro" id="IPR014001">
    <property type="entry name" value="Helicase_ATP-bd"/>
</dbReference>
<dbReference type="Pfam" id="PF03880">
    <property type="entry name" value="DbpA"/>
    <property type="match status" value="1"/>
</dbReference>
<evidence type="ECO:0000259" key="9">
    <source>
        <dbReference type="PROSITE" id="PS51194"/>
    </source>
</evidence>
<dbReference type="PROSITE" id="PS51192">
    <property type="entry name" value="HELICASE_ATP_BIND_1"/>
    <property type="match status" value="1"/>
</dbReference>
<dbReference type="OMA" id="GIGIKCC"/>
<evidence type="ECO:0000256" key="6">
    <source>
        <dbReference type="PROSITE-ProRule" id="PRU00552"/>
    </source>
</evidence>
<dbReference type="InterPro" id="IPR001650">
    <property type="entry name" value="Helicase_C-like"/>
</dbReference>
<dbReference type="InterPro" id="IPR012677">
    <property type="entry name" value="Nucleotide-bd_a/b_plait_sf"/>
</dbReference>
<feature type="short sequence motif" description="Q motif" evidence="6">
    <location>
        <begin position="3"/>
        <end position="31"/>
    </location>
</feature>
<keyword evidence="3 7" id="KW-0378">Hydrolase</keyword>
<dbReference type="Gene3D" id="3.40.50.300">
    <property type="entry name" value="P-loop containing nucleotide triphosphate hydrolases"/>
    <property type="match status" value="2"/>
</dbReference>
<organism evidence="11 12">
    <name type="scientific">Candidatus Methanomassiliicoccus intestinalis</name>
    <dbReference type="NCBI Taxonomy" id="1406512"/>
    <lineage>
        <taxon>Archaea</taxon>
        <taxon>Methanobacteriati</taxon>
        <taxon>Thermoplasmatota</taxon>
        <taxon>Thermoplasmata</taxon>
        <taxon>Methanomassiliicoccales</taxon>
        <taxon>Methanomassiliicoccaceae</taxon>
        <taxon>Methanomassiliicoccus</taxon>
    </lineage>
</organism>
<evidence type="ECO:0000313" key="12">
    <source>
        <dbReference type="Proteomes" id="UP000752814"/>
    </source>
</evidence>
<dbReference type="AlphaFoldDB" id="A0A8J8PHZ1"/>
<evidence type="ECO:0008006" key="13">
    <source>
        <dbReference type="Google" id="ProtNLM"/>
    </source>
</evidence>
<gene>
    <name evidence="11" type="ORF">A3207_01465</name>
</gene>
<dbReference type="SMART" id="SM00487">
    <property type="entry name" value="DEXDc"/>
    <property type="match status" value="1"/>
</dbReference>
<protein>
    <recommendedName>
        <fullName evidence="13">DEAD/DEAH box helicase</fullName>
    </recommendedName>
</protein>
<dbReference type="InterPro" id="IPR005580">
    <property type="entry name" value="DbpA/CsdA_RNA-bd_dom"/>
</dbReference>
<dbReference type="InterPro" id="IPR014014">
    <property type="entry name" value="RNA_helicase_DEAD_Q_motif"/>
</dbReference>
<dbReference type="CDD" id="cd00268">
    <property type="entry name" value="DEADc"/>
    <property type="match status" value="1"/>
</dbReference>
<dbReference type="PROSITE" id="PS51195">
    <property type="entry name" value="Q_MOTIF"/>
    <property type="match status" value="1"/>
</dbReference>
<feature type="domain" description="DEAD-box RNA helicase Q" evidence="10">
    <location>
        <begin position="3"/>
        <end position="31"/>
    </location>
</feature>
<proteinExistence type="inferred from homology"/>
<dbReference type="InterPro" id="IPR000629">
    <property type="entry name" value="RNA-helicase_DEAD-box_CS"/>
</dbReference>
<evidence type="ECO:0000256" key="2">
    <source>
        <dbReference type="ARBA" id="ARBA00022741"/>
    </source>
</evidence>
<feature type="domain" description="Helicase ATP-binding" evidence="8">
    <location>
        <begin position="34"/>
        <end position="203"/>
    </location>
</feature>
<evidence type="ECO:0000259" key="8">
    <source>
        <dbReference type="PROSITE" id="PS51192"/>
    </source>
</evidence>
<dbReference type="GO" id="GO:0003676">
    <property type="term" value="F:nucleic acid binding"/>
    <property type="evidence" value="ECO:0007669"/>
    <property type="project" value="InterPro"/>
</dbReference>
<dbReference type="Pfam" id="PF00270">
    <property type="entry name" value="DEAD"/>
    <property type="match status" value="1"/>
</dbReference>
<dbReference type="GO" id="GO:0005829">
    <property type="term" value="C:cytosol"/>
    <property type="evidence" value="ECO:0007669"/>
    <property type="project" value="TreeGrafter"/>
</dbReference>
<keyword evidence="1" id="KW-0963">Cytoplasm</keyword>
<dbReference type="InterPro" id="IPR011545">
    <property type="entry name" value="DEAD/DEAH_box_helicase_dom"/>
</dbReference>
<evidence type="ECO:0000256" key="7">
    <source>
        <dbReference type="RuleBase" id="RU000492"/>
    </source>
</evidence>
<dbReference type="SMART" id="SM00490">
    <property type="entry name" value="HELICc"/>
    <property type="match status" value="1"/>
</dbReference>
<dbReference type="GO" id="GO:0140097">
    <property type="term" value="F:catalytic activity, acting on DNA"/>
    <property type="evidence" value="ECO:0007669"/>
    <property type="project" value="UniProtKB-ARBA"/>
</dbReference>
<dbReference type="PANTHER" id="PTHR47959:SF1">
    <property type="entry name" value="ATP-DEPENDENT RNA HELICASE DBPA"/>
    <property type="match status" value="1"/>
</dbReference>
<dbReference type="CDD" id="cd18787">
    <property type="entry name" value="SF2_C_DEAD"/>
    <property type="match status" value="1"/>
</dbReference>
<evidence type="ECO:0000259" key="10">
    <source>
        <dbReference type="PROSITE" id="PS51195"/>
    </source>
</evidence>
<reference evidence="11" key="1">
    <citation type="submission" date="2016-03" db="EMBL/GenBank/DDBJ databases">
        <authorList>
            <person name="Borrel G."/>
            <person name="Mccann A."/>
            <person name="O'Toole P.W."/>
        </authorList>
    </citation>
    <scope>NUCLEOTIDE SEQUENCE</scope>
    <source>
        <strain evidence="11">183</strain>
    </source>
</reference>
<dbReference type="EMBL" id="LVVT01000001">
    <property type="protein sequence ID" value="TQS84728.1"/>
    <property type="molecule type" value="Genomic_DNA"/>
</dbReference>
<name>A0A8J8PHZ1_9ARCH</name>
<dbReference type="PANTHER" id="PTHR47959">
    <property type="entry name" value="ATP-DEPENDENT RNA HELICASE RHLE-RELATED"/>
    <property type="match status" value="1"/>
</dbReference>
<dbReference type="GO" id="GO:0003724">
    <property type="term" value="F:RNA helicase activity"/>
    <property type="evidence" value="ECO:0007669"/>
    <property type="project" value="InterPro"/>
</dbReference>
<evidence type="ECO:0000313" key="11">
    <source>
        <dbReference type="EMBL" id="TQS84728.1"/>
    </source>
</evidence>
<keyword evidence="4 7" id="KW-0347">Helicase</keyword>
<dbReference type="Pfam" id="PF00271">
    <property type="entry name" value="Helicase_C"/>
    <property type="match status" value="1"/>
</dbReference>
<dbReference type="GeneID" id="41323249"/>
<keyword evidence="5 7" id="KW-0067">ATP-binding</keyword>
<dbReference type="RefSeq" id="WP_020448719.1">
    <property type="nucleotide sequence ID" value="NZ_CAYAYE010000015.1"/>
</dbReference>
<dbReference type="InterPro" id="IPR050079">
    <property type="entry name" value="DEAD_box_RNA_helicase"/>
</dbReference>
<evidence type="ECO:0000256" key="4">
    <source>
        <dbReference type="ARBA" id="ARBA00022806"/>
    </source>
</evidence>
<dbReference type="GO" id="GO:0005524">
    <property type="term" value="F:ATP binding"/>
    <property type="evidence" value="ECO:0007669"/>
    <property type="project" value="UniProtKB-KW"/>
</dbReference>
<comment type="caution">
    <text evidence="11">The sequence shown here is derived from an EMBL/GenBank/DDBJ whole genome shotgun (WGS) entry which is preliminary data.</text>
</comment>
<evidence type="ECO:0000256" key="3">
    <source>
        <dbReference type="ARBA" id="ARBA00022801"/>
    </source>
</evidence>
<evidence type="ECO:0000256" key="5">
    <source>
        <dbReference type="ARBA" id="ARBA00022840"/>
    </source>
</evidence>
<sequence>MLKTFESLGIDDRILDAIRSMDWEEPSPVQIATIPVILEGHDIIGQAQTGTGKTAAFGIPLLQMIEPKKKPSALILCPTRELAVQVSEEMKRLGEYVSLRILSVYGGAGIEPQINAMRQGVDIVVGTPGRVIDHLHRGTLDLAEIKYMVLDEADRMLDMGFIDDIKYVLSKLPKNHQTLLFSATMPSEIHALSEKYMKDPQTISVSEDILVLPNTEQMYVPIGRRNKIWALCRILEANKPKTIVFAQTKFIVDMIEKRLKSYGYPVAAIHGDLSQSKRERVLKDFRSGKTNILIATDVAARGLDIEGVVMVVNYDIPDSPETYVHRIGRTGRAGKEGRAITFVSSDEMHLLEAVEAFTETKIPKFEVPTTTEKTNANVHEVLDFDEMADIFGMVNIEISAGCSTGTTTNEILELLIRKARISEMMIGKITIGAKTSVIELHKSVAMRAIRSLNQMNFKGKRLGARPYKS</sequence>
<comment type="similarity">
    <text evidence="7">Belongs to the DEAD box helicase family.</text>
</comment>
<dbReference type="Gene3D" id="3.30.70.330">
    <property type="match status" value="1"/>
</dbReference>
<dbReference type="InterPro" id="IPR027417">
    <property type="entry name" value="P-loop_NTPase"/>
</dbReference>
<accession>A0A8J8PHZ1</accession>
<feature type="domain" description="Helicase C-terminal" evidence="9">
    <location>
        <begin position="214"/>
        <end position="375"/>
    </location>
</feature>
<dbReference type="PROSITE" id="PS51194">
    <property type="entry name" value="HELICASE_CTER"/>
    <property type="match status" value="1"/>
</dbReference>
<dbReference type="Proteomes" id="UP000752814">
    <property type="component" value="Unassembled WGS sequence"/>
</dbReference>
<dbReference type="PROSITE" id="PS00039">
    <property type="entry name" value="DEAD_ATP_HELICASE"/>
    <property type="match status" value="1"/>
</dbReference>
<dbReference type="FunFam" id="3.40.50.300:FF:000108">
    <property type="entry name" value="ATP-dependent RNA helicase RhlE"/>
    <property type="match status" value="1"/>
</dbReference>
<evidence type="ECO:0000256" key="1">
    <source>
        <dbReference type="ARBA" id="ARBA00022490"/>
    </source>
</evidence>
<dbReference type="GO" id="GO:0016787">
    <property type="term" value="F:hydrolase activity"/>
    <property type="evidence" value="ECO:0007669"/>
    <property type="project" value="UniProtKB-KW"/>
</dbReference>
<keyword evidence="2 7" id="KW-0547">Nucleotide-binding</keyword>